<accession>A0A0B6XBE1</accession>
<dbReference type="GeneID" id="93909765"/>
<dbReference type="Proteomes" id="UP000032930">
    <property type="component" value="Chromosome"/>
</dbReference>
<organism evidence="1 2">
    <name type="scientific">Xenorhabdus bovienii</name>
    <name type="common">Xenorhabdus nematophila subsp. bovienii</name>
    <dbReference type="NCBI Taxonomy" id="40576"/>
    <lineage>
        <taxon>Bacteria</taxon>
        <taxon>Pseudomonadati</taxon>
        <taxon>Pseudomonadota</taxon>
        <taxon>Gammaproteobacteria</taxon>
        <taxon>Enterobacterales</taxon>
        <taxon>Morganellaceae</taxon>
        <taxon>Xenorhabdus</taxon>
    </lineage>
</organism>
<dbReference type="AlphaFoldDB" id="A0A0B6XBE1"/>
<proteinExistence type="predicted"/>
<reference evidence="1 2" key="1">
    <citation type="submission" date="2014-02" db="EMBL/GenBank/DDBJ databases">
        <authorList>
            <person name="Genoscope - CEA"/>
        </authorList>
    </citation>
    <scope>NUCLEOTIDE SEQUENCE [LARGE SCALE GENOMIC DNA]</scope>
    <source>
        <strain evidence="1 2">CS03</strain>
    </source>
</reference>
<dbReference type="KEGG" id="xbv:XBW1_2701"/>
<protein>
    <submittedName>
        <fullName evidence="1">Uncharacterized protein</fullName>
    </submittedName>
</protein>
<dbReference type="RefSeq" id="WP_046336920.1">
    <property type="nucleotide sequence ID" value="NZ_CAWMEF010000001.1"/>
</dbReference>
<evidence type="ECO:0000313" key="2">
    <source>
        <dbReference type="Proteomes" id="UP000032930"/>
    </source>
</evidence>
<dbReference type="EMBL" id="FO818637">
    <property type="protein sequence ID" value="CDM90058.1"/>
    <property type="molecule type" value="Genomic_DNA"/>
</dbReference>
<evidence type="ECO:0000313" key="1">
    <source>
        <dbReference type="EMBL" id="CDM90058.1"/>
    </source>
</evidence>
<gene>
    <name evidence="1" type="ORF">XBW1_2701</name>
</gene>
<sequence length="62" mass="7146">MAVEQFEFDELEDEITTLKSLGIPEEHCYQALTILELKRVRKSLRNLEDTTDSQLTAIHLLG</sequence>
<name>A0A0B6XBE1_XENBV</name>